<evidence type="ECO:0000256" key="1">
    <source>
        <dbReference type="SAM" id="MobiDB-lite"/>
    </source>
</evidence>
<dbReference type="Proteomes" id="UP000246121">
    <property type="component" value="Unassembled WGS sequence"/>
</dbReference>
<protein>
    <submittedName>
        <fullName evidence="2">Uncharacterized protein</fullName>
    </submittedName>
</protein>
<sequence length="153" mass="16819">MEKKGRLCCAAFRKRTNSCLCSIRFVPLTQINKTENEACPAKDKQSIYLSPPDHNDKNNDNDSDDGYDDDDSNGEDDDGVIHPLASLEGAAAAAATEQCSGEGLEESEAGNSDRTSAPQSLFFTSFLKAVAYWRTQLLSEEDQKQQPLAFVNY</sequence>
<dbReference type="VEuPathDB" id="TriTrypDB:TcCLB.510101.460"/>
<dbReference type="VEuPathDB" id="TriTrypDB:TcG_01854"/>
<organism evidence="2 3">
    <name type="scientific">Trypanosoma cruzi</name>
    <dbReference type="NCBI Taxonomy" id="5693"/>
    <lineage>
        <taxon>Eukaryota</taxon>
        <taxon>Discoba</taxon>
        <taxon>Euglenozoa</taxon>
        <taxon>Kinetoplastea</taxon>
        <taxon>Metakinetoplastina</taxon>
        <taxon>Trypanosomatida</taxon>
        <taxon>Trypanosomatidae</taxon>
        <taxon>Trypanosoma</taxon>
        <taxon>Schizotrypanum</taxon>
    </lineage>
</organism>
<dbReference type="VEuPathDB" id="TriTrypDB:TCSYLVIO_001660"/>
<reference evidence="2 3" key="1">
    <citation type="journal article" date="2018" name="Microb. Genom.">
        <title>Expanding an expanded genome: long-read sequencing of Trypanosoma cruzi.</title>
        <authorList>
            <person name="Berna L."/>
            <person name="Rodriguez M."/>
            <person name="Chiribao M.L."/>
            <person name="Parodi-Talice A."/>
            <person name="Pita S."/>
            <person name="Rijo G."/>
            <person name="Alvarez-Valin F."/>
            <person name="Robello C."/>
        </authorList>
    </citation>
    <scope>NUCLEOTIDE SEQUENCE [LARGE SCALE GENOMIC DNA]</scope>
    <source>
        <strain evidence="2 3">Dm28c</strain>
    </source>
</reference>
<dbReference type="VEuPathDB" id="TriTrypDB:TCDM_00665"/>
<feature type="compositionally biased region" description="Acidic residues" evidence="1">
    <location>
        <begin position="61"/>
        <end position="78"/>
    </location>
</feature>
<proteinExistence type="predicted"/>
<dbReference type="VEuPathDB" id="TriTrypDB:TcCLB.507765.30"/>
<name>A0A2V2VVY7_TRYCR</name>
<dbReference type="AlphaFoldDB" id="A0A2V2VVY7"/>
<dbReference type="VEuPathDB" id="TriTrypDB:ECC02_002923"/>
<evidence type="ECO:0000313" key="2">
    <source>
        <dbReference type="EMBL" id="PWU98503.1"/>
    </source>
</evidence>
<dbReference type="VEuPathDB" id="TriTrypDB:TcBrA4_0090160"/>
<dbReference type="VEuPathDB" id="TriTrypDB:C4B63_12g185"/>
<dbReference type="VEuPathDB" id="TriTrypDB:Tc_MARK_505"/>
<dbReference type="EMBL" id="PRFA01000012">
    <property type="protein sequence ID" value="PWU98503.1"/>
    <property type="molecule type" value="Genomic_DNA"/>
</dbReference>
<dbReference type="VEuPathDB" id="TriTrypDB:BCY84_13013"/>
<dbReference type="VEuPathDB" id="TriTrypDB:TcYC6_0043590"/>
<evidence type="ECO:0000313" key="3">
    <source>
        <dbReference type="Proteomes" id="UP000246121"/>
    </source>
</evidence>
<comment type="caution">
    <text evidence="2">The sequence shown here is derived from an EMBL/GenBank/DDBJ whole genome shotgun (WGS) entry which is preliminary data.</text>
</comment>
<feature type="region of interest" description="Disordered" evidence="1">
    <location>
        <begin position="40"/>
        <end position="116"/>
    </location>
</feature>
<accession>A0A2V2VVY7</accession>
<dbReference type="VEuPathDB" id="TriTrypDB:C3747_43g157"/>
<gene>
    <name evidence="2" type="ORF">C4B63_12g185</name>
</gene>
<dbReference type="VEuPathDB" id="TriTrypDB:TcCL_NonESM02198"/>